<keyword evidence="14" id="KW-0472">Membrane</keyword>
<dbReference type="InterPro" id="IPR036188">
    <property type="entry name" value="FAD/NAD-bd_sf"/>
</dbReference>
<reference evidence="18 19" key="1">
    <citation type="submission" date="2019-02" db="EMBL/GenBank/DDBJ databases">
        <title>Planctomycetal bacteria perform biofilm scaping via a novel small molecule.</title>
        <authorList>
            <person name="Jeske O."/>
            <person name="Boedeker C."/>
            <person name="Wiegand S."/>
            <person name="Breitling P."/>
            <person name="Kallscheuer N."/>
            <person name="Jogler M."/>
            <person name="Rohde M."/>
            <person name="Petersen J."/>
            <person name="Medema M.H."/>
            <person name="Surup F."/>
            <person name="Jogler C."/>
        </authorList>
    </citation>
    <scope>NUCLEOTIDE SEQUENCE [LARGE SCALE GENOMIC DNA]</scope>
    <source>
        <strain evidence="18 19">Mal15</strain>
    </source>
</reference>
<keyword evidence="6" id="KW-0349">Heme</keyword>
<feature type="transmembrane region" description="Helical" evidence="14">
    <location>
        <begin position="658"/>
        <end position="680"/>
    </location>
</feature>
<comment type="pathway">
    <text evidence="4">Nitrogen metabolism; nitrate reduction (assimilation).</text>
</comment>
<dbReference type="KEGG" id="smam:Mal15_15500"/>
<evidence type="ECO:0000256" key="11">
    <source>
        <dbReference type="ARBA" id="ARBA00023004"/>
    </source>
</evidence>
<keyword evidence="19" id="KW-1185">Reference proteome</keyword>
<evidence type="ECO:0000256" key="7">
    <source>
        <dbReference type="ARBA" id="ARBA00022630"/>
    </source>
</evidence>
<evidence type="ECO:0000256" key="12">
    <source>
        <dbReference type="ARBA" id="ARBA00023014"/>
    </source>
</evidence>
<keyword evidence="11" id="KW-0408">Iron</keyword>
<evidence type="ECO:0000259" key="15">
    <source>
        <dbReference type="Pfam" id="PF04324"/>
    </source>
</evidence>
<dbReference type="InterPro" id="IPR007419">
    <property type="entry name" value="BFD-like_2Fe2S-bd_dom"/>
</dbReference>
<protein>
    <submittedName>
        <fullName evidence="18">Nitrite reductase [NAD(P)H]</fullName>
        <ecNumber evidence="18">1.7.1.4</ecNumber>
    </submittedName>
</protein>
<feature type="transmembrane region" description="Helical" evidence="14">
    <location>
        <begin position="614"/>
        <end position="637"/>
    </location>
</feature>
<evidence type="ECO:0000256" key="1">
    <source>
        <dbReference type="ARBA" id="ARBA00001929"/>
    </source>
</evidence>
<feature type="domain" description="BFD-like [2Fe-2S]-binding" evidence="15">
    <location>
        <begin position="446"/>
        <end position="492"/>
    </location>
</feature>
<dbReference type="InterPro" id="IPR041575">
    <property type="entry name" value="Rubredoxin_C"/>
</dbReference>
<comment type="similarity">
    <text evidence="5">Belongs to the nitrite and sulfite reductase 4Fe-4S domain family.</text>
</comment>
<sequence length="682" mass="73415">MVAALNAPLAHQQHVRPTTSGADGATKQRPRLVIVGGGMAGFGLCDRLVRSGAIHEYDVTIIGDEPQPAYDRVNLSSYFSGRSAEDLLLAPRDWYQQHRIELKTGRRIERIDRDQQSVVDNEGSAYHYDQLVLATGSHAFVPPIEGCDSDGVFVYRTIADLEAIREHCASRNVRCGGVIGGGLLGLEAAKILMDLGLSVSVIEMAPGLMPRQLDADAAGLLKQKIQALGVDIQLVRRTESIHVVDQQIQVRFANASDLNVDLLVIAAGVRPNDKLAESAGLEIGPRRGVKVDQRLQTSDPNIYAIGECASFGDHVFGLAAPCFRMADVLAQRLAGKQVTFNGADESAELKLMGVQVATLGLAIGESPGGNVVTHHDDSGYRKLLTERGRIVGASCVGPWEELPQIRQAIAKQARLWPWQRKRFLQTGSPWTPGGAMPVTHWPADAVVCSCLSVSKSTIVQAIDDGAREVDQIAQVCGASTACGSCRGLVAELAGGAAEPVVVPGARAMLAASVMALVATLVWLILPPVPLTDSVQSSWHAIETVWRGDLGRQISGFTLVGLTVLGLVFSLRKRVAWFHWGSYGFWRAAHGVLGMAVLMGVAVHTGMRLGHNLNFLLGVCFLSAAALGAVAGIASSLESRASGNLGMWIRRWRPRLSRIHLWVTWPLPILIALHVLGFYWFSD</sequence>
<proteinExistence type="inferred from homology"/>
<evidence type="ECO:0000256" key="2">
    <source>
        <dbReference type="ARBA" id="ARBA00001966"/>
    </source>
</evidence>
<dbReference type="InterPro" id="IPR016156">
    <property type="entry name" value="FAD/NAD-linked_Rdtase_dimer_sf"/>
</dbReference>
<dbReference type="GO" id="GO:0008942">
    <property type="term" value="F:nitrite reductase [NAD(P)H] activity"/>
    <property type="evidence" value="ECO:0007669"/>
    <property type="project" value="UniProtKB-EC"/>
</dbReference>
<feature type="domain" description="FAD/NAD(P)-binding" evidence="16">
    <location>
        <begin position="31"/>
        <end position="315"/>
    </location>
</feature>
<name>A0A5B9MBP7_9BACT</name>
<evidence type="ECO:0000256" key="13">
    <source>
        <dbReference type="SAM" id="MobiDB-lite"/>
    </source>
</evidence>
<keyword evidence="10 18" id="KW-0560">Oxidoreductase</keyword>
<dbReference type="Gene3D" id="1.10.10.1100">
    <property type="entry name" value="BFD-like [2Fe-2S]-binding domain"/>
    <property type="match status" value="1"/>
</dbReference>
<feature type="transmembrane region" description="Helical" evidence="14">
    <location>
        <begin position="553"/>
        <end position="570"/>
    </location>
</feature>
<evidence type="ECO:0000256" key="4">
    <source>
        <dbReference type="ARBA" id="ARBA00005096"/>
    </source>
</evidence>
<organism evidence="18 19">
    <name type="scientific">Stieleria maiorica</name>
    <dbReference type="NCBI Taxonomy" id="2795974"/>
    <lineage>
        <taxon>Bacteria</taxon>
        <taxon>Pseudomonadati</taxon>
        <taxon>Planctomycetota</taxon>
        <taxon>Planctomycetia</taxon>
        <taxon>Pirellulales</taxon>
        <taxon>Pirellulaceae</taxon>
        <taxon>Stieleria</taxon>
    </lineage>
</organism>
<keyword evidence="7" id="KW-0285">Flavoprotein</keyword>
<dbReference type="RefSeq" id="WP_147867176.1">
    <property type="nucleotide sequence ID" value="NZ_CP036264.1"/>
</dbReference>
<comment type="cofactor">
    <cofactor evidence="2">
        <name>[4Fe-4S] cluster</name>
        <dbReference type="ChEBI" id="CHEBI:49883"/>
    </cofactor>
</comment>
<evidence type="ECO:0000256" key="14">
    <source>
        <dbReference type="SAM" id="Phobius"/>
    </source>
</evidence>
<dbReference type="InterPro" id="IPR023753">
    <property type="entry name" value="FAD/NAD-binding_dom"/>
</dbReference>
<evidence type="ECO:0000256" key="3">
    <source>
        <dbReference type="ARBA" id="ARBA00001974"/>
    </source>
</evidence>
<dbReference type="PRINTS" id="PR00368">
    <property type="entry name" value="FADPNR"/>
</dbReference>
<dbReference type="SUPFAM" id="SSF51905">
    <property type="entry name" value="FAD/NAD(P)-binding domain"/>
    <property type="match status" value="2"/>
</dbReference>
<evidence type="ECO:0000259" key="17">
    <source>
        <dbReference type="Pfam" id="PF18267"/>
    </source>
</evidence>
<dbReference type="EC" id="1.7.1.4" evidence="18"/>
<keyword evidence="9" id="KW-0274">FAD</keyword>
<feature type="transmembrane region" description="Helical" evidence="14">
    <location>
        <begin position="582"/>
        <end position="602"/>
    </location>
</feature>
<dbReference type="GO" id="GO:0051536">
    <property type="term" value="F:iron-sulfur cluster binding"/>
    <property type="evidence" value="ECO:0007669"/>
    <property type="project" value="UniProtKB-KW"/>
</dbReference>
<evidence type="ECO:0000256" key="9">
    <source>
        <dbReference type="ARBA" id="ARBA00022827"/>
    </source>
</evidence>
<dbReference type="Pfam" id="PF04324">
    <property type="entry name" value="Fer2_BFD"/>
    <property type="match status" value="1"/>
</dbReference>
<dbReference type="InterPro" id="IPR052034">
    <property type="entry name" value="NasD-like"/>
</dbReference>
<keyword evidence="12" id="KW-0411">Iron-sulfur</keyword>
<feature type="region of interest" description="Disordered" evidence="13">
    <location>
        <begin position="1"/>
        <end position="27"/>
    </location>
</feature>
<dbReference type="InterPro" id="IPR041854">
    <property type="entry name" value="BFD-like_2Fe2S-bd_dom_sf"/>
</dbReference>
<evidence type="ECO:0000256" key="5">
    <source>
        <dbReference type="ARBA" id="ARBA00010429"/>
    </source>
</evidence>
<dbReference type="Gene3D" id="3.50.50.60">
    <property type="entry name" value="FAD/NAD(P)-binding domain"/>
    <property type="match status" value="2"/>
</dbReference>
<evidence type="ECO:0000259" key="16">
    <source>
        <dbReference type="Pfam" id="PF07992"/>
    </source>
</evidence>
<dbReference type="GO" id="GO:0046872">
    <property type="term" value="F:metal ion binding"/>
    <property type="evidence" value="ECO:0007669"/>
    <property type="project" value="UniProtKB-KW"/>
</dbReference>
<evidence type="ECO:0000256" key="6">
    <source>
        <dbReference type="ARBA" id="ARBA00022617"/>
    </source>
</evidence>
<keyword evidence="8" id="KW-0479">Metal-binding</keyword>
<evidence type="ECO:0000256" key="8">
    <source>
        <dbReference type="ARBA" id="ARBA00022723"/>
    </source>
</evidence>
<dbReference type="Pfam" id="PF07992">
    <property type="entry name" value="Pyr_redox_2"/>
    <property type="match status" value="1"/>
</dbReference>
<dbReference type="PANTHER" id="PTHR43809:SF1">
    <property type="entry name" value="NITRITE REDUCTASE (NADH) LARGE SUBUNIT"/>
    <property type="match status" value="1"/>
</dbReference>
<gene>
    <name evidence="18" type="primary">nasD</name>
    <name evidence="18" type="ORF">Mal15_15500</name>
</gene>
<evidence type="ECO:0000313" key="18">
    <source>
        <dbReference type="EMBL" id="QEF97510.1"/>
    </source>
</evidence>
<dbReference type="Proteomes" id="UP000321353">
    <property type="component" value="Chromosome"/>
</dbReference>
<evidence type="ECO:0000256" key="10">
    <source>
        <dbReference type="ARBA" id="ARBA00023002"/>
    </source>
</evidence>
<evidence type="ECO:0000313" key="19">
    <source>
        <dbReference type="Proteomes" id="UP000321353"/>
    </source>
</evidence>
<accession>A0A5B9MBP7</accession>
<comment type="cofactor">
    <cofactor evidence="3">
        <name>FAD</name>
        <dbReference type="ChEBI" id="CHEBI:57692"/>
    </cofactor>
</comment>
<dbReference type="PRINTS" id="PR00411">
    <property type="entry name" value="PNDRDTASEI"/>
</dbReference>
<dbReference type="Pfam" id="PF18267">
    <property type="entry name" value="Rubredoxin_C"/>
    <property type="match status" value="1"/>
</dbReference>
<dbReference type="Gene3D" id="3.30.390.30">
    <property type="match status" value="1"/>
</dbReference>
<keyword evidence="14" id="KW-0812">Transmembrane</keyword>
<dbReference type="PANTHER" id="PTHR43809">
    <property type="entry name" value="NITRITE REDUCTASE (NADH) LARGE SUBUNIT"/>
    <property type="match status" value="1"/>
</dbReference>
<feature type="domain" description="NADH-rubredoxin oxidoreductase C-terminal" evidence="17">
    <location>
        <begin position="347"/>
        <end position="412"/>
    </location>
</feature>
<dbReference type="EMBL" id="CP036264">
    <property type="protein sequence ID" value="QEF97510.1"/>
    <property type="molecule type" value="Genomic_DNA"/>
</dbReference>
<comment type="cofactor">
    <cofactor evidence="1">
        <name>siroheme</name>
        <dbReference type="ChEBI" id="CHEBI:60052"/>
    </cofactor>
</comment>
<dbReference type="AlphaFoldDB" id="A0A5B9MBP7"/>
<keyword evidence="14" id="KW-1133">Transmembrane helix</keyword>